<dbReference type="Proteomes" id="UP000694700">
    <property type="component" value="Unplaced"/>
</dbReference>
<dbReference type="PANTHER" id="PTHR11440">
    <property type="entry name" value="LECITHIN-CHOLESTEROL ACYLTRANSFERASE-RELATED"/>
    <property type="match status" value="1"/>
</dbReference>
<accession>A0A8C1UGD4</accession>
<dbReference type="GO" id="GO:0008374">
    <property type="term" value="F:O-acyltransferase activity"/>
    <property type="evidence" value="ECO:0007669"/>
    <property type="project" value="InterPro"/>
</dbReference>
<dbReference type="InterPro" id="IPR003386">
    <property type="entry name" value="LACT/PDAT_acylTrfase"/>
</dbReference>
<feature type="chain" id="PRO_5034320886" evidence="2">
    <location>
        <begin position="29"/>
        <end position="388"/>
    </location>
</feature>
<dbReference type="Pfam" id="PF02450">
    <property type="entry name" value="LCAT"/>
    <property type="match status" value="2"/>
</dbReference>
<proteinExistence type="inferred from homology"/>
<dbReference type="SUPFAM" id="SSF53474">
    <property type="entry name" value="alpha/beta-Hydrolases"/>
    <property type="match status" value="1"/>
</dbReference>
<dbReference type="InterPro" id="IPR029058">
    <property type="entry name" value="AB_hydrolase_fold"/>
</dbReference>
<gene>
    <name evidence="3" type="primary">pla2g15</name>
</gene>
<name>A0A8C1UGD4_CYPCA</name>
<keyword evidence="2" id="KW-0732">Signal</keyword>
<evidence type="ECO:0000313" key="3">
    <source>
        <dbReference type="Ensembl" id="ENSCCRP00015037028.1"/>
    </source>
</evidence>
<protein>
    <submittedName>
        <fullName evidence="3">Uncharacterized protein</fullName>
    </submittedName>
</protein>
<dbReference type="AlphaFoldDB" id="A0A8C1UGD4"/>
<reference evidence="3" key="1">
    <citation type="submission" date="2025-08" db="UniProtKB">
        <authorList>
            <consortium name="Ensembl"/>
        </authorList>
    </citation>
    <scope>IDENTIFICATION</scope>
</reference>
<sequence length="388" mass="43912">MLSCHRLILASLQLCLLLLLLLVSFTDSRSLKCSPGKVCSDRPPVVLIPGDLGNQLEAKLDKPSVVHYICYKKTEDYFTLWLNLELLVPVAIDCWIDNMRLLYNHSTHLTEAPPGVDVRVPGFGKTYSLEYLDPSKQSVGRYFFTIVQALVDWGYTRDDDVRGAPYDWRKAPNENKEYFLRLQQMIEEMANKAGGPVVLIAHSPPWAGVAKTLRVMATGDNNRIPVISPLKIRTQQRTAVSTVWLFPYAHTWPKDMVLVSTPNTSYTVQDYQRFFKDINYEDGWAMRQDTESLVSALQPPGVPVHCFYGSGIPTPQGYNYTNFPDVDPTVINGDGDGTVNLLSATQCKRWKGQQKHPVIMYELPGNEHVAMLLNITTVNYIRKVLFPQ</sequence>
<dbReference type="GO" id="GO:0006629">
    <property type="term" value="P:lipid metabolic process"/>
    <property type="evidence" value="ECO:0007669"/>
    <property type="project" value="InterPro"/>
</dbReference>
<comment type="similarity">
    <text evidence="1">Belongs to the AB hydrolase superfamily. Lipase family.</text>
</comment>
<dbReference type="Gene3D" id="3.40.50.1820">
    <property type="entry name" value="alpha/beta hydrolase"/>
    <property type="match status" value="1"/>
</dbReference>
<organism evidence="3 4">
    <name type="scientific">Cyprinus carpio</name>
    <name type="common">Common carp</name>
    <dbReference type="NCBI Taxonomy" id="7962"/>
    <lineage>
        <taxon>Eukaryota</taxon>
        <taxon>Metazoa</taxon>
        <taxon>Chordata</taxon>
        <taxon>Craniata</taxon>
        <taxon>Vertebrata</taxon>
        <taxon>Euteleostomi</taxon>
        <taxon>Actinopterygii</taxon>
        <taxon>Neopterygii</taxon>
        <taxon>Teleostei</taxon>
        <taxon>Ostariophysi</taxon>
        <taxon>Cypriniformes</taxon>
        <taxon>Cyprinidae</taxon>
        <taxon>Cyprininae</taxon>
        <taxon>Cyprinus</taxon>
    </lineage>
</organism>
<dbReference type="OMA" id="QMTPPGV"/>
<evidence type="ECO:0000256" key="1">
    <source>
        <dbReference type="ARBA" id="ARBA00010701"/>
    </source>
</evidence>
<dbReference type="Ensembl" id="ENSCCRT00015038308.1">
    <property type="protein sequence ID" value="ENSCCRP00015037028.1"/>
    <property type="gene ID" value="ENSCCRG00015015424.1"/>
</dbReference>
<evidence type="ECO:0000313" key="4">
    <source>
        <dbReference type="Proteomes" id="UP000694700"/>
    </source>
</evidence>
<evidence type="ECO:0000256" key="2">
    <source>
        <dbReference type="SAM" id="SignalP"/>
    </source>
</evidence>
<feature type="signal peptide" evidence="2">
    <location>
        <begin position="1"/>
        <end position="28"/>
    </location>
</feature>